<accession>A0A316DS78</accession>
<dbReference type="AlphaFoldDB" id="A0A316DS78"/>
<keyword evidence="2" id="KW-1185">Reference proteome</keyword>
<dbReference type="OrthoDB" id="1264340at2"/>
<reference evidence="1 2" key="1">
    <citation type="submission" date="2018-05" db="EMBL/GenBank/DDBJ databases">
        <title>Genomic Encyclopedia of Archaeal and Bacterial Type Strains, Phase II (KMG-II): from individual species to whole genera.</title>
        <authorList>
            <person name="Goeker M."/>
        </authorList>
    </citation>
    <scope>NUCLEOTIDE SEQUENCE [LARGE SCALE GENOMIC DNA]</scope>
    <source>
        <strain evidence="1 2">DSM 22637</strain>
    </source>
</reference>
<dbReference type="EMBL" id="QGGP01000002">
    <property type="protein sequence ID" value="PWK20029.1"/>
    <property type="molecule type" value="Genomic_DNA"/>
</dbReference>
<name>A0A316DS78_9FLAO</name>
<dbReference type="PROSITE" id="PS51257">
    <property type="entry name" value="PROKAR_LIPOPROTEIN"/>
    <property type="match status" value="1"/>
</dbReference>
<evidence type="ECO:0000313" key="2">
    <source>
        <dbReference type="Proteomes" id="UP000245430"/>
    </source>
</evidence>
<sequence>MKKTIYLIILILGIISCKSQKNNKVEKPLKIDLSSEILAKVYKIDSINNYYLIYVSNEKLNYKIISEKVSHENCNKVVLDSLYSFRVESLLLTRPRASEGVELPVNYSDFEKCIDVPNNTKICTEVGIRDICKSKNLLGLCYRIINQ</sequence>
<proteinExistence type="predicted"/>
<dbReference type="Proteomes" id="UP000245430">
    <property type="component" value="Unassembled WGS sequence"/>
</dbReference>
<evidence type="ECO:0000313" key="1">
    <source>
        <dbReference type="EMBL" id="PWK20029.1"/>
    </source>
</evidence>
<comment type="caution">
    <text evidence="1">The sequence shown here is derived from an EMBL/GenBank/DDBJ whole genome shotgun (WGS) entry which is preliminary data.</text>
</comment>
<evidence type="ECO:0008006" key="3">
    <source>
        <dbReference type="Google" id="ProtNLM"/>
    </source>
</evidence>
<gene>
    <name evidence="1" type="ORF">LX78_01380</name>
</gene>
<organism evidence="1 2">
    <name type="scientific">Xanthomarina spongicola</name>
    <dbReference type="NCBI Taxonomy" id="570520"/>
    <lineage>
        <taxon>Bacteria</taxon>
        <taxon>Pseudomonadati</taxon>
        <taxon>Bacteroidota</taxon>
        <taxon>Flavobacteriia</taxon>
        <taxon>Flavobacteriales</taxon>
        <taxon>Flavobacteriaceae</taxon>
        <taxon>Xanthomarina</taxon>
    </lineage>
</organism>
<protein>
    <recommendedName>
        <fullName evidence="3">Lipoprotein</fullName>
    </recommendedName>
</protein>
<dbReference type="RefSeq" id="WP_109681886.1">
    <property type="nucleotide sequence ID" value="NZ_QGGP01000002.1"/>
</dbReference>